<keyword evidence="2" id="KW-1185">Reference proteome</keyword>
<dbReference type="Proteomes" id="UP001162164">
    <property type="component" value="Unassembled WGS sequence"/>
</dbReference>
<organism evidence="1 2">
    <name type="scientific">Molorchus minor</name>
    <dbReference type="NCBI Taxonomy" id="1323400"/>
    <lineage>
        <taxon>Eukaryota</taxon>
        <taxon>Metazoa</taxon>
        <taxon>Ecdysozoa</taxon>
        <taxon>Arthropoda</taxon>
        <taxon>Hexapoda</taxon>
        <taxon>Insecta</taxon>
        <taxon>Pterygota</taxon>
        <taxon>Neoptera</taxon>
        <taxon>Endopterygota</taxon>
        <taxon>Coleoptera</taxon>
        <taxon>Polyphaga</taxon>
        <taxon>Cucujiformia</taxon>
        <taxon>Chrysomeloidea</taxon>
        <taxon>Cerambycidae</taxon>
        <taxon>Lamiinae</taxon>
        <taxon>Monochamini</taxon>
        <taxon>Molorchus</taxon>
    </lineage>
</organism>
<reference evidence="1" key="1">
    <citation type="journal article" date="2023" name="Insect Mol. Biol.">
        <title>Genome sequencing provides insights into the evolution of gene families encoding plant cell wall-degrading enzymes in longhorned beetles.</title>
        <authorList>
            <person name="Shin N.R."/>
            <person name="Okamura Y."/>
            <person name="Kirsch R."/>
            <person name="Pauchet Y."/>
        </authorList>
    </citation>
    <scope>NUCLEOTIDE SEQUENCE</scope>
    <source>
        <strain evidence="1">MMC_N1</strain>
    </source>
</reference>
<comment type="caution">
    <text evidence="1">The sequence shown here is derived from an EMBL/GenBank/DDBJ whole genome shotgun (WGS) entry which is preliminary data.</text>
</comment>
<name>A0ABQ9IQ03_9CUCU</name>
<dbReference type="EMBL" id="JAPWTJ010004675">
    <property type="protein sequence ID" value="KAJ8942980.1"/>
    <property type="molecule type" value="Genomic_DNA"/>
</dbReference>
<evidence type="ECO:0000313" key="1">
    <source>
        <dbReference type="EMBL" id="KAJ8942980.1"/>
    </source>
</evidence>
<accession>A0ABQ9IQ03</accession>
<proteinExistence type="predicted"/>
<gene>
    <name evidence="1" type="ORF">NQ317_010762</name>
</gene>
<sequence>MKFPKKRCISLIDLKIMGSCIGACKTSTDELIYYVYGRKLNFHFPDYDGRNAAYAATSSNMVY</sequence>
<protein>
    <submittedName>
        <fullName evidence="1">Uncharacterized protein</fullName>
    </submittedName>
</protein>
<evidence type="ECO:0000313" key="2">
    <source>
        <dbReference type="Proteomes" id="UP001162164"/>
    </source>
</evidence>